<sequence length="254" mass="27081">MKASLFLFTLVALFFFAGTTNALPTYTDDVVLGRRDIEALIPELQKRTGHKTPSQHWAKKDIPTLAAHIMVQIKAKVSASIVADISAKFCDDVKANLNINLKALLGIIEIDDAHVSLAQKTVLNGLNAKVSASINAELDTQVYASIQADLLKALGSSCDEAKLLKVLLEIDAKLAALLKVKLPVICVDISSQVKAAVDVGIKHAKITVPLLLTVDVSLDIDVTVTLKACVKVAIKACADIKAKAWAQAIVNAVV</sequence>
<evidence type="ECO:0000313" key="2">
    <source>
        <dbReference type="EMBL" id="KAG2180915.1"/>
    </source>
</evidence>
<dbReference type="Proteomes" id="UP000654370">
    <property type="component" value="Unassembled WGS sequence"/>
</dbReference>
<evidence type="ECO:0000256" key="1">
    <source>
        <dbReference type="SAM" id="SignalP"/>
    </source>
</evidence>
<proteinExistence type="predicted"/>
<gene>
    <name evidence="2" type="ORF">INT43_008495</name>
</gene>
<keyword evidence="3" id="KW-1185">Reference proteome</keyword>
<keyword evidence="1" id="KW-0732">Signal</keyword>
<dbReference type="AlphaFoldDB" id="A0A8H7PWA4"/>
<dbReference type="OrthoDB" id="2360307at2759"/>
<accession>A0A8H7PWA4</accession>
<name>A0A8H7PWA4_MORIS</name>
<dbReference type="EMBL" id="JAEPQZ010000005">
    <property type="protein sequence ID" value="KAG2180915.1"/>
    <property type="molecule type" value="Genomic_DNA"/>
</dbReference>
<protein>
    <submittedName>
        <fullName evidence="2">Uncharacterized protein</fullName>
    </submittedName>
</protein>
<evidence type="ECO:0000313" key="3">
    <source>
        <dbReference type="Proteomes" id="UP000654370"/>
    </source>
</evidence>
<organism evidence="2 3">
    <name type="scientific">Mortierella isabellina</name>
    <name type="common">Filamentous fungus</name>
    <name type="synonym">Umbelopsis isabellina</name>
    <dbReference type="NCBI Taxonomy" id="91625"/>
    <lineage>
        <taxon>Eukaryota</taxon>
        <taxon>Fungi</taxon>
        <taxon>Fungi incertae sedis</taxon>
        <taxon>Mucoromycota</taxon>
        <taxon>Mucoromycotina</taxon>
        <taxon>Umbelopsidomycetes</taxon>
        <taxon>Umbelopsidales</taxon>
        <taxon>Umbelopsidaceae</taxon>
        <taxon>Umbelopsis</taxon>
    </lineage>
</organism>
<feature type="signal peptide" evidence="1">
    <location>
        <begin position="1"/>
        <end position="22"/>
    </location>
</feature>
<comment type="caution">
    <text evidence="2">The sequence shown here is derived from an EMBL/GenBank/DDBJ whole genome shotgun (WGS) entry which is preliminary data.</text>
</comment>
<feature type="chain" id="PRO_5034180961" evidence="1">
    <location>
        <begin position="23"/>
        <end position="254"/>
    </location>
</feature>
<reference evidence="2" key="1">
    <citation type="submission" date="2020-12" db="EMBL/GenBank/DDBJ databases">
        <title>Metabolic potential, ecology and presence of endohyphal bacteria is reflected in genomic diversity of Mucoromycotina.</title>
        <authorList>
            <person name="Muszewska A."/>
            <person name="Okrasinska A."/>
            <person name="Steczkiewicz K."/>
            <person name="Drgas O."/>
            <person name="Orlowska M."/>
            <person name="Perlinska-Lenart U."/>
            <person name="Aleksandrzak-Piekarczyk T."/>
            <person name="Szatraj K."/>
            <person name="Zielenkiewicz U."/>
            <person name="Pilsyk S."/>
            <person name="Malc E."/>
            <person name="Mieczkowski P."/>
            <person name="Kruszewska J.S."/>
            <person name="Biernat P."/>
            <person name="Pawlowska J."/>
        </authorList>
    </citation>
    <scope>NUCLEOTIDE SEQUENCE</scope>
    <source>
        <strain evidence="2">WA0000067209</strain>
    </source>
</reference>